<protein>
    <submittedName>
        <fullName evidence="2">Uncharacterized protein</fullName>
    </submittedName>
</protein>
<evidence type="ECO:0000313" key="3">
    <source>
        <dbReference type="Proteomes" id="UP000294847"/>
    </source>
</evidence>
<evidence type="ECO:0000256" key="1">
    <source>
        <dbReference type="SAM" id="MobiDB-lite"/>
    </source>
</evidence>
<feature type="compositionally biased region" description="Low complexity" evidence="1">
    <location>
        <begin position="1"/>
        <end position="11"/>
    </location>
</feature>
<feature type="region of interest" description="Disordered" evidence="1">
    <location>
        <begin position="1"/>
        <end position="26"/>
    </location>
</feature>
<organism evidence="2 3">
    <name type="scientific">Pyricularia oryzae</name>
    <name type="common">Rice blast fungus</name>
    <name type="synonym">Magnaporthe oryzae</name>
    <dbReference type="NCBI Taxonomy" id="318829"/>
    <lineage>
        <taxon>Eukaryota</taxon>
        <taxon>Fungi</taxon>
        <taxon>Dikarya</taxon>
        <taxon>Ascomycota</taxon>
        <taxon>Pezizomycotina</taxon>
        <taxon>Sordariomycetes</taxon>
        <taxon>Sordariomycetidae</taxon>
        <taxon>Magnaporthales</taxon>
        <taxon>Pyriculariaceae</taxon>
        <taxon>Pyricularia</taxon>
    </lineage>
</organism>
<sequence>MDDAIGVRGSTSLGGRGSRNRRRGRVPAIAARRRRLAGTALSGQGNVVSVDVERKVLKRVRVSGGLGRVRLGELQALRVRVGVVLEDALADGLEVEDAVHQVTGPEGVELARSHGVAEAAEALEGLARRVREGADDGLGGCVLASPVATPTWFIFESVPS</sequence>
<accession>A0A4P7NG64</accession>
<dbReference type="Proteomes" id="UP000294847">
    <property type="component" value="Chromosome 4"/>
</dbReference>
<proteinExistence type="predicted"/>
<gene>
    <name evidence="2" type="ORF">PoMZ_07865</name>
</gene>
<dbReference type="AlphaFoldDB" id="A0A4P7NG64"/>
<evidence type="ECO:0000313" key="2">
    <source>
        <dbReference type="EMBL" id="QBZ60921.1"/>
    </source>
</evidence>
<dbReference type="EMBL" id="CP034207">
    <property type="protein sequence ID" value="QBZ60921.1"/>
    <property type="molecule type" value="Genomic_DNA"/>
</dbReference>
<name>A0A4P7NG64_PYROR</name>
<reference evidence="2 3" key="1">
    <citation type="journal article" date="2019" name="Mol. Biol. Evol.">
        <title>Blast fungal genomes show frequent chromosomal changes, gene gains and losses, and effector gene turnover.</title>
        <authorList>
            <person name="Gomez Luciano L.B."/>
            <person name="Jason Tsai I."/>
            <person name="Chuma I."/>
            <person name="Tosa Y."/>
            <person name="Chen Y.H."/>
            <person name="Li J.Y."/>
            <person name="Li M.Y."/>
            <person name="Jade Lu M.Y."/>
            <person name="Nakayashiki H."/>
            <person name="Li W.H."/>
        </authorList>
    </citation>
    <scope>NUCLEOTIDE SEQUENCE [LARGE SCALE GENOMIC DNA]</scope>
    <source>
        <strain evidence="2">MZ5-1-6</strain>
    </source>
</reference>